<dbReference type="Pfam" id="PF00593">
    <property type="entry name" value="TonB_dep_Rec_b-barrel"/>
    <property type="match status" value="1"/>
</dbReference>
<comment type="subcellular location">
    <subcellularLocation>
        <location evidence="1">Cell outer membrane</location>
        <topology evidence="1">Multi-pass membrane protein</topology>
    </subcellularLocation>
</comment>
<keyword evidence="11" id="KW-0998">Cell outer membrane</keyword>
<keyword evidence="14" id="KW-1185">Reference proteome</keyword>
<keyword evidence="4" id="KW-0410">Iron transport</keyword>
<dbReference type="Proteomes" id="UP001222770">
    <property type="component" value="Unassembled WGS sequence"/>
</dbReference>
<evidence type="ECO:0000313" key="14">
    <source>
        <dbReference type="Proteomes" id="UP001222770"/>
    </source>
</evidence>
<evidence type="ECO:0000256" key="5">
    <source>
        <dbReference type="ARBA" id="ARBA00022692"/>
    </source>
</evidence>
<reference evidence="13 14" key="1">
    <citation type="submission" date="2023-03" db="EMBL/GenBank/DDBJ databases">
        <title>Novosphingobium cyanobacteriorum sp. nov., isolated from a eutrophic reservoir during the Microcystis bloom period.</title>
        <authorList>
            <person name="Kang M."/>
            <person name="Le V."/>
            <person name="Ko S.-R."/>
            <person name="Lee S.-A."/>
            <person name="Ahn C.-Y."/>
        </authorList>
    </citation>
    <scope>NUCLEOTIDE SEQUENCE [LARGE SCALE GENOMIC DNA]</scope>
    <source>
        <strain evidence="13 14">HBC54</strain>
    </source>
</reference>
<dbReference type="SUPFAM" id="SSF56935">
    <property type="entry name" value="Porins"/>
    <property type="match status" value="1"/>
</dbReference>
<keyword evidence="6" id="KW-0732">Signal</keyword>
<comment type="caution">
    <text evidence="13">The sequence shown here is derived from an EMBL/GenBank/DDBJ whole genome shotgun (WGS) entry which is preliminary data.</text>
</comment>
<name>A0ABT6CL74_9SPHN</name>
<accession>A0ABT6CL74</accession>
<dbReference type="InterPro" id="IPR000531">
    <property type="entry name" value="Beta-barrel_TonB"/>
</dbReference>
<evidence type="ECO:0000256" key="3">
    <source>
        <dbReference type="ARBA" id="ARBA00022452"/>
    </source>
</evidence>
<evidence type="ECO:0000256" key="10">
    <source>
        <dbReference type="ARBA" id="ARBA00023136"/>
    </source>
</evidence>
<feature type="domain" description="TonB-dependent receptor-like beta-barrel" evidence="12">
    <location>
        <begin position="331"/>
        <end position="601"/>
    </location>
</feature>
<dbReference type="RefSeq" id="WP_277279455.1">
    <property type="nucleotide sequence ID" value="NZ_JAROCY010000016.1"/>
</dbReference>
<keyword evidence="10" id="KW-0472">Membrane</keyword>
<evidence type="ECO:0000313" key="13">
    <source>
        <dbReference type="EMBL" id="MDF8334679.1"/>
    </source>
</evidence>
<organism evidence="13 14">
    <name type="scientific">Novosphingobium cyanobacteriorum</name>
    <dbReference type="NCBI Taxonomy" id="3024215"/>
    <lineage>
        <taxon>Bacteria</taxon>
        <taxon>Pseudomonadati</taxon>
        <taxon>Pseudomonadota</taxon>
        <taxon>Alphaproteobacteria</taxon>
        <taxon>Sphingomonadales</taxon>
        <taxon>Sphingomonadaceae</taxon>
        <taxon>Novosphingobium</taxon>
    </lineage>
</organism>
<evidence type="ECO:0000256" key="2">
    <source>
        <dbReference type="ARBA" id="ARBA00022448"/>
    </source>
</evidence>
<dbReference type="InterPro" id="IPR036942">
    <property type="entry name" value="Beta-barrel_TonB_sf"/>
</dbReference>
<dbReference type="EMBL" id="JAROCY010000016">
    <property type="protein sequence ID" value="MDF8334679.1"/>
    <property type="molecule type" value="Genomic_DNA"/>
</dbReference>
<evidence type="ECO:0000256" key="4">
    <source>
        <dbReference type="ARBA" id="ARBA00022496"/>
    </source>
</evidence>
<keyword evidence="2" id="KW-0813">Transport</keyword>
<gene>
    <name evidence="13" type="ORF">POM99_15830</name>
</gene>
<keyword evidence="3" id="KW-1134">Transmembrane beta strand</keyword>
<dbReference type="PANTHER" id="PTHR32552">
    <property type="entry name" value="FERRICHROME IRON RECEPTOR-RELATED"/>
    <property type="match status" value="1"/>
</dbReference>
<keyword evidence="7" id="KW-0408">Iron</keyword>
<evidence type="ECO:0000256" key="8">
    <source>
        <dbReference type="ARBA" id="ARBA00023065"/>
    </source>
</evidence>
<evidence type="ECO:0000256" key="11">
    <source>
        <dbReference type="ARBA" id="ARBA00023237"/>
    </source>
</evidence>
<dbReference type="InterPro" id="IPR039426">
    <property type="entry name" value="TonB-dep_rcpt-like"/>
</dbReference>
<protein>
    <submittedName>
        <fullName evidence="13">TonB-dependent receptor</fullName>
    </submittedName>
</protein>
<evidence type="ECO:0000256" key="7">
    <source>
        <dbReference type="ARBA" id="ARBA00023004"/>
    </source>
</evidence>
<keyword evidence="8" id="KW-0406">Ion transport</keyword>
<evidence type="ECO:0000256" key="1">
    <source>
        <dbReference type="ARBA" id="ARBA00004571"/>
    </source>
</evidence>
<dbReference type="Gene3D" id="2.40.170.20">
    <property type="entry name" value="TonB-dependent receptor, beta-barrel domain"/>
    <property type="match status" value="1"/>
</dbReference>
<sequence length="634" mass="68569">MASACFIAMPGPALAQRVDDNVITNANDAFGQSVGNERVGLYSNEDVRGFSPVDAGNARIEGLYFAPVDRLPNRLARGSRVRVGIAAQGYPFPAPTGIVDFDLSAASDADQFTIGLERAQFGSVLGSLDSNFALGSGLRAYLGGTVRRQNRHEGGNFKSWIASGGVAWRPYQGASVIAFWGKTRTYDDEAAPALFPGGDALPPQIPRRRMIGQSWSDRDNTQEVFGALAKLPLGDWRIEAGLFRAVRRVDANFTDIFANLRADGTVANRVMVVDGNNRDRTLSGEARVVRSFADGPLAHRVTLSFRGRTGDRRFGGVQRISLGPSSILFADERRRPVITLGVDDTDDSAQATLGVAYTLTRPGRFLVDAAVAASRYSKTIRFVSAGLVTSNRDRPVTGSITGNYSLTPRLTFYGGYMRGFEEVAVAPQNATNRGAVPPAIRTSQTDLGFRYGLNKGLSLVAGVFQISKPYYNLDDQLLYRDLGSSSNRGIEVSLTGALRSGLTVVLGNVLIDSRITGLLVDEGRIGARPVGTIRRRSIANIDWRLDGGASPLSLDAAFESLSARVGNPSNSLYAPPRETLDLGMRYRFPLGKTRALLRLQMANVFDGYGWQVSSNGAFLYSAGRRLLAELRFDL</sequence>
<proteinExistence type="predicted"/>
<keyword evidence="9" id="KW-0798">TonB box</keyword>
<evidence type="ECO:0000259" key="12">
    <source>
        <dbReference type="Pfam" id="PF00593"/>
    </source>
</evidence>
<evidence type="ECO:0000256" key="6">
    <source>
        <dbReference type="ARBA" id="ARBA00022729"/>
    </source>
</evidence>
<dbReference type="PANTHER" id="PTHR32552:SF68">
    <property type="entry name" value="FERRICHROME OUTER MEMBRANE TRANSPORTER_PHAGE RECEPTOR"/>
    <property type="match status" value="1"/>
</dbReference>
<evidence type="ECO:0000256" key="9">
    <source>
        <dbReference type="ARBA" id="ARBA00023077"/>
    </source>
</evidence>
<keyword evidence="5" id="KW-0812">Transmembrane</keyword>
<keyword evidence="13" id="KW-0675">Receptor</keyword>